<protein>
    <recommendedName>
        <fullName evidence="5">Adenine DNA glycosylase</fullName>
        <ecNumber evidence="4">3.2.2.31</ecNumber>
    </recommendedName>
</protein>
<dbReference type="EMBL" id="JAGVWE010000003">
    <property type="protein sequence ID" value="MBS3063003.1"/>
    <property type="molecule type" value="Genomic_DNA"/>
</dbReference>
<keyword evidence="8" id="KW-0227">DNA damage</keyword>
<keyword evidence="11" id="KW-0411">Iron-sulfur</keyword>
<dbReference type="GO" id="GO:0046872">
    <property type="term" value="F:metal ion binding"/>
    <property type="evidence" value="ECO:0007669"/>
    <property type="project" value="UniProtKB-KW"/>
</dbReference>
<dbReference type="CDD" id="cd00056">
    <property type="entry name" value="ENDO3c"/>
    <property type="match status" value="1"/>
</dbReference>
<name>A0A8T4L6W3_9ARCH</name>
<comment type="similarity">
    <text evidence="3">Belongs to the Nth/MutY family.</text>
</comment>
<evidence type="ECO:0000256" key="12">
    <source>
        <dbReference type="ARBA" id="ARBA00023204"/>
    </source>
</evidence>
<feature type="domain" description="HhH-GPD" evidence="14">
    <location>
        <begin position="37"/>
        <end position="182"/>
    </location>
</feature>
<evidence type="ECO:0000256" key="2">
    <source>
        <dbReference type="ARBA" id="ARBA00001966"/>
    </source>
</evidence>
<evidence type="ECO:0000256" key="3">
    <source>
        <dbReference type="ARBA" id="ARBA00008343"/>
    </source>
</evidence>
<dbReference type="GO" id="GO:0034039">
    <property type="term" value="F:8-oxo-7,8-dihydroguanine DNA N-glycosylase activity"/>
    <property type="evidence" value="ECO:0007669"/>
    <property type="project" value="TreeGrafter"/>
</dbReference>
<dbReference type="Proteomes" id="UP000678237">
    <property type="component" value="Unassembled WGS sequence"/>
</dbReference>
<gene>
    <name evidence="15" type="primary">mutY</name>
    <name evidence="15" type="ORF">J4203_03970</name>
</gene>
<dbReference type="Gene3D" id="1.10.340.30">
    <property type="entry name" value="Hypothetical protein, domain 2"/>
    <property type="match status" value="1"/>
</dbReference>
<dbReference type="Gene3D" id="1.10.1670.10">
    <property type="entry name" value="Helix-hairpin-Helix base-excision DNA repair enzymes (C-terminal)"/>
    <property type="match status" value="1"/>
</dbReference>
<evidence type="ECO:0000259" key="14">
    <source>
        <dbReference type="SMART" id="SM00478"/>
    </source>
</evidence>
<dbReference type="Pfam" id="PF00730">
    <property type="entry name" value="HhH-GPD"/>
    <property type="match status" value="1"/>
</dbReference>
<accession>A0A8T4L6W3</accession>
<comment type="cofactor">
    <cofactor evidence="2">
        <name>[4Fe-4S] cluster</name>
        <dbReference type="ChEBI" id="CHEBI:49883"/>
    </cofactor>
</comment>
<dbReference type="InterPro" id="IPR029119">
    <property type="entry name" value="MutY_C"/>
</dbReference>
<dbReference type="PANTHER" id="PTHR42944:SF1">
    <property type="entry name" value="ADENINE DNA GLYCOSYLASE"/>
    <property type="match status" value="1"/>
</dbReference>
<dbReference type="PANTHER" id="PTHR42944">
    <property type="entry name" value="ADENINE DNA GLYCOSYLASE"/>
    <property type="match status" value="1"/>
</dbReference>
<comment type="catalytic activity">
    <reaction evidence="1">
        <text>Hydrolyzes free adenine bases from 7,8-dihydro-8-oxoguanine:adenine mismatched double-stranded DNA, leaving an apurinic site.</text>
        <dbReference type="EC" id="3.2.2.31"/>
    </reaction>
</comment>
<dbReference type="FunFam" id="1.10.340.30:FF:000002">
    <property type="entry name" value="Adenine DNA glycosylase"/>
    <property type="match status" value="1"/>
</dbReference>
<dbReference type="InterPro" id="IPR015797">
    <property type="entry name" value="NUDIX_hydrolase-like_dom_sf"/>
</dbReference>
<dbReference type="Gene3D" id="3.90.79.10">
    <property type="entry name" value="Nucleoside Triphosphate Pyrophosphohydrolase"/>
    <property type="match status" value="1"/>
</dbReference>
<dbReference type="InterPro" id="IPR003265">
    <property type="entry name" value="HhH-GPD_domain"/>
</dbReference>
<dbReference type="Pfam" id="PF14815">
    <property type="entry name" value="NUDIX_4"/>
    <property type="match status" value="1"/>
</dbReference>
<evidence type="ECO:0000256" key="11">
    <source>
        <dbReference type="ARBA" id="ARBA00023014"/>
    </source>
</evidence>
<dbReference type="InterPro" id="IPR003651">
    <property type="entry name" value="Endonuclease3_FeS-loop_motif"/>
</dbReference>
<evidence type="ECO:0000256" key="8">
    <source>
        <dbReference type="ARBA" id="ARBA00022763"/>
    </source>
</evidence>
<keyword evidence="12" id="KW-0234">DNA repair</keyword>
<evidence type="ECO:0000256" key="9">
    <source>
        <dbReference type="ARBA" id="ARBA00022801"/>
    </source>
</evidence>
<evidence type="ECO:0000256" key="13">
    <source>
        <dbReference type="ARBA" id="ARBA00023295"/>
    </source>
</evidence>
<evidence type="ECO:0000256" key="7">
    <source>
        <dbReference type="ARBA" id="ARBA00022723"/>
    </source>
</evidence>
<dbReference type="SUPFAM" id="SSF48150">
    <property type="entry name" value="DNA-glycosylase"/>
    <property type="match status" value="1"/>
</dbReference>
<keyword evidence="13" id="KW-0326">Glycosidase</keyword>
<keyword evidence="6" id="KW-0004">4Fe-4S</keyword>
<dbReference type="SMART" id="SM00525">
    <property type="entry name" value="FES"/>
    <property type="match status" value="1"/>
</dbReference>
<dbReference type="NCBIfam" id="TIGR01084">
    <property type="entry name" value="mutY"/>
    <property type="match status" value="1"/>
</dbReference>
<dbReference type="AlphaFoldDB" id="A0A8T4L6W3"/>
<evidence type="ECO:0000256" key="4">
    <source>
        <dbReference type="ARBA" id="ARBA00012045"/>
    </source>
</evidence>
<dbReference type="SMART" id="SM00478">
    <property type="entry name" value="ENDO3c"/>
    <property type="match status" value="1"/>
</dbReference>
<dbReference type="InterPro" id="IPR023170">
    <property type="entry name" value="HhH_base_excis_C"/>
</dbReference>
<dbReference type="GO" id="GO:0000701">
    <property type="term" value="F:purine-specific mismatch base pair DNA N-glycosylase activity"/>
    <property type="evidence" value="ECO:0007669"/>
    <property type="project" value="UniProtKB-EC"/>
</dbReference>
<dbReference type="InterPro" id="IPR011257">
    <property type="entry name" value="DNA_glycosylase"/>
</dbReference>
<proteinExistence type="inferred from homology"/>
<keyword evidence="9" id="KW-0378">Hydrolase</keyword>
<dbReference type="EC" id="3.2.2.31" evidence="4"/>
<dbReference type="InterPro" id="IPR044298">
    <property type="entry name" value="MIG/MutY"/>
</dbReference>
<comment type="caution">
    <text evidence="15">The sequence shown here is derived from an EMBL/GenBank/DDBJ whole genome shotgun (WGS) entry which is preliminary data.</text>
</comment>
<dbReference type="InterPro" id="IPR005760">
    <property type="entry name" value="A/G_AdeGlyc_MutY"/>
</dbReference>
<dbReference type="SUPFAM" id="SSF55811">
    <property type="entry name" value="Nudix"/>
    <property type="match status" value="1"/>
</dbReference>
<evidence type="ECO:0000256" key="1">
    <source>
        <dbReference type="ARBA" id="ARBA00000843"/>
    </source>
</evidence>
<reference evidence="15" key="1">
    <citation type="submission" date="2021-03" db="EMBL/GenBank/DDBJ databases">
        <authorList>
            <person name="Jaffe A."/>
        </authorList>
    </citation>
    <scope>NUCLEOTIDE SEQUENCE</scope>
    <source>
        <strain evidence="15">RIFCSPLOWO2_01_FULL_58_19</strain>
    </source>
</reference>
<reference evidence="15" key="2">
    <citation type="submission" date="2021-05" db="EMBL/GenBank/DDBJ databases">
        <title>Protein family content uncovers lineage relationships and bacterial pathway maintenance mechanisms in DPANN archaea.</title>
        <authorList>
            <person name="Castelle C.J."/>
            <person name="Meheust R."/>
            <person name="Jaffe A.L."/>
            <person name="Seitz K."/>
            <person name="Gong X."/>
            <person name="Baker B.J."/>
            <person name="Banfield J.F."/>
        </authorList>
    </citation>
    <scope>NUCLEOTIDE SEQUENCE</scope>
    <source>
        <strain evidence="15">RIFCSPLOWO2_01_FULL_58_19</strain>
    </source>
</reference>
<evidence type="ECO:0000256" key="10">
    <source>
        <dbReference type="ARBA" id="ARBA00023004"/>
    </source>
</evidence>
<sequence length="350" mass="39358">MQAFPAQALLKWFSAEQRPLPWREAYNPYEVWVSEIMLQQTRVEQMLPYYERFLQKFPSVEALAQADEQAVLKAWEGLGYYSRARNFHAAAKRVVERFGGKLPMRLDDLLELPGLGPYTAAAVASIAFNKNHAVVDGNVVRVLSRFFARAGEAKDFQETAQQILPKGRARAFNQALMELGALVCVPQQPLCGQCPLNGECVARKQGMQEEFPERATKKRRPTKVFAAACVREPLLGAGSRDGLWLVKGENKLLGGLWGFPLVPFKPLADAKETLEKRFDREFGVQLTLHKELGRAEHDYTHFHQVIVLFEASAEGRKLVLASEKELARLPLSKVNQKLLKLSGAAISRRS</sequence>
<dbReference type="GO" id="GO:0051539">
    <property type="term" value="F:4 iron, 4 sulfur cluster binding"/>
    <property type="evidence" value="ECO:0007669"/>
    <property type="project" value="UniProtKB-KW"/>
</dbReference>
<evidence type="ECO:0000256" key="6">
    <source>
        <dbReference type="ARBA" id="ARBA00022485"/>
    </source>
</evidence>
<keyword evidence="7" id="KW-0479">Metal-binding</keyword>
<dbReference type="GO" id="GO:0006298">
    <property type="term" value="P:mismatch repair"/>
    <property type="evidence" value="ECO:0007669"/>
    <property type="project" value="TreeGrafter"/>
</dbReference>
<dbReference type="GO" id="GO:0035485">
    <property type="term" value="F:adenine/guanine mispair binding"/>
    <property type="evidence" value="ECO:0007669"/>
    <property type="project" value="TreeGrafter"/>
</dbReference>
<evidence type="ECO:0000313" key="16">
    <source>
        <dbReference type="Proteomes" id="UP000678237"/>
    </source>
</evidence>
<evidence type="ECO:0000256" key="5">
    <source>
        <dbReference type="ARBA" id="ARBA00022023"/>
    </source>
</evidence>
<keyword evidence="10" id="KW-0408">Iron</keyword>
<evidence type="ECO:0000313" key="15">
    <source>
        <dbReference type="EMBL" id="MBS3063003.1"/>
    </source>
</evidence>
<organism evidence="15 16">
    <name type="scientific">Candidatus Iainarchaeum sp</name>
    <dbReference type="NCBI Taxonomy" id="3101447"/>
    <lineage>
        <taxon>Archaea</taxon>
        <taxon>Candidatus Iainarchaeota</taxon>
        <taxon>Candidatus Iainarchaeia</taxon>
        <taxon>Candidatus Iainarchaeales</taxon>
        <taxon>Candidatus Iainarchaeaceae</taxon>
        <taxon>Candidatus Iainarchaeum</taxon>
    </lineage>
</organism>
<dbReference type="GO" id="GO:0032357">
    <property type="term" value="F:oxidized purine DNA binding"/>
    <property type="evidence" value="ECO:0007669"/>
    <property type="project" value="TreeGrafter"/>
</dbReference>
<dbReference type="GO" id="GO:0006284">
    <property type="term" value="P:base-excision repair"/>
    <property type="evidence" value="ECO:0007669"/>
    <property type="project" value="InterPro"/>
</dbReference>